<organism evidence="2 3">
    <name type="scientific">Sphingomonas bisphenolicum</name>
    <dbReference type="NCBI Taxonomy" id="296544"/>
    <lineage>
        <taxon>Bacteria</taxon>
        <taxon>Pseudomonadati</taxon>
        <taxon>Pseudomonadota</taxon>
        <taxon>Alphaproteobacteria</taxon>
        <taxon>Sphingomonadales</taxon>
        <taxon>Sphingomonadaceae</taxon>
        <taxon>Sphingomonas</taxon>
    </lineage>
</organism>
<evidence type="ECO:0000256" key="1">
    <source>
        <dbReference type="SAM" id="SignalP"/>
    </source>
</evidence>
<sequence>MFKKILIALATTTLVASPIVSAQAQAQSHGPQHRQEQTRKVVTHKANGRTVVKKQTVVRKDTHRDNGRRWAKGQRFDHRYATNYRVVNNYRDYRLSAPPRGYHWVRSGNDAVLIAITSGIIGAVVGSAIR</sequence>
<keyword evidence="1" id="KW-0732">Signal</keyword>
<dbReference type="EMBL" id="AP018817">
    <property type="protein sequence ID" value="BBF71083.1"/>
    <property type="molecule type" value="Genomic_DNA"/>
</dbReference>
<feature type="signal peptide" evidence="1">
    <location>
        <begin position="1"/>
        <end position="26"/>
    </location>
</feature>
<dbReference type="Pfam" id="PF11776">
    <property type="entry name" value="RcnB"/>
    <property type="match status" value="1"/>
</dbReference>
<name>A0ABM7G6J5_9SPHN</name>
<dbReference type="InterPro" id="IPR024572">
    <property type="entry name" value="RcnB"/>
</dbReference>
<reference evidence="2" key="1">
    <citation type="submission" date="2018-07" db="EMBL/GenBank/DDBJ databases">
        <title>Complete genome sequence of Sphingomonas bisphenolicum strain AO1, a bisphenol A degradative bacterium isolated from Japanese farm field.</title>
        <authorList>
            <person name="Murakami M."/>
            <person name="Koh M."/>
            <person name="Koba S."/>
            <person name="Matsumura Y."/>
        </authorList>
    </citation>
    <scope>NUCLEOTIDE SEQUENCE</scope>
    <source>
        <strain evidence="2">AO1</strain>
    </source>
</reference>
<protein>
    <recommendedName>
        <fullName evidence="4">Integral membrane protein</fullName>
    </recommendedName>
</protein>
<dbReference type="Gene3D" id="3.10.450.160">
    <property type="entry name" value="inner membrane protein cigr"/>
    <property type="match status" value="1"/>
</dbReference>
<dbReference type="RefSeq" id="WP_224550036.1">
    <property type="nucleotide sequence ID" value="NZ_AP018817.1"/>
</dbReference>
<gene>
    <name evidence="2" type="ORF">SBA_ch1_32830</name>
</gene>
<keyword evidence="3" id="KW-1185">Reference proteome</keyword>
<proteinExistence type="predicted"/>
<evidence type="ECO:0000313" key="2">
    <source>
        <dbReference type="EMBL" id="BBF71083.1"/>
    </source>
</evidence>
<evidence type="ECO:0000313" key="3">
    <source>
        <dbReference type="Proteomes" id="UP001059971"/>
    </source>
</evidence>
<feature type="chain" id="PRO_5045311604" description="Integral membrane protein" evidence="1">
    <location>
        <begin position="27"/>
        <end position="130"/>
    </location>
</feature>
<dbReference type="Proteomes" id="UP001059971">
    <property type="component" value="Chromosome 1"/>
</dbReference>
<accession>A0ABM7G6J5</accession>
<evidence type="ECO:0008006" key="4">
    <source>
        <dbReference type="Google" id="ProtNLM"/>
    </source>
</evidence>